<protein>
    <submittedName>
        <fullName evidence="3">Uncharacterized protein</fullName>
    </submittedName>
</protein>
<dbReference type="EMBL" id="JARBDR010000102">
    <property type="protein sequence ID" value="KAJ8321356.1"/>
    <property type="molecule type" value="Genomic_DNA"/>
</dbReference>
<organism evidence="3 4">
    <name type="scientific">Tegillarca granosa</name>
    <name type="common">Malaysian cockle</name>
    <name type="synonym">Anadara granosa</name>
    <dbReference type="NCBI Taxonomy" id="220873"/>
    <lineage>
        <taxon>Eukaryota</taxon>
        <taxon>Metazoa</taxon>
        <taxon>Spiralia</taxon>
        <taxon>Lophotrochozoa</taxon>
        <taxon>Mollusca</taxon>
        <taxon>Bivalvia</taxon>
        <taxon>Autobranchia</taxon>
        <taxon>Pteriomorphia</taxon>
        <taxon>Arcoida</taxon>
        <taxon>Arcoidea</taxon>
        <taxon>Arcidae</taxon>
        <taxon>Tegillarca</taxon>
    </lineage>
</organism>
<dbReference type="PANTHER" id="PTHR14454">
    <property type="entry name" value="GRB2-ASSOCIATED AND REGULATOR OF MAPK PROTEIN FAMILY MEMBER"/>
    <property type="match status" value="1"/>
</dbReference>
<sequence>MGTEIDFVTDCHEYTVKQFYECYRDSLPQLAVVTQGYLGEIGIETFGRGQALRIFAYYRQKRVMASVYHEVGRTTLDKTLLSIPLDGDTKFHLTNPGKQDMTEYTLSQLLESGENKHTLPIDIQFADEVQAKSVGMAFREIDKTLHIRIFEQFDEIFLLGNPLWKGCVYSKVIEIPVYLPKMTMAVATGIKGYDAETWRRYKSEMRDSIEKNTQADVRYGRKAVYSTDVLHTYNSYTFLPPLSYIKIGPDESRCCLSLSLDCIFEPLFLTNEQKELKKENNGITNVKTDKSGQEYNIPCVEKLKLSKDKSESGKQTGQLNDDRYSESEDSLKEKGIEFDYPPEGMTVKEFYDRFKDDLPKVVLITEGYHGETGIESFGRGQIIRIHTIFKQQRVKAELVHGRASYPEDYQISIPLDYKAKFYEVKHIEFPKPKEKSLSEILKKHKITHHPEVKFAKLEEGCLYARVMSVPIFLQNLKLSVISGIKGCSEESWKKYQEEMTETVNQNVTFDGNYGNENIAVYSKEKSTTASYLTYLSPPGIHSDSSKTNGNGKSKILQKEFEPQCDDICLYKPHALLNRLNLSTDKTESLEGHQSEENITKDSSEAVQMISRNKSDSSMPNKVEEKFGIKFTHEEKEYSVQEFYEAHNIQLPLFVVVAQGHYGDIGMETLDMGQVIRVHGFKTQKRRITKFKDGHKLLTGKLASIPLDYPLEFKTVENDKKILDFNQLPVDIKLDPIETDRCVIGQRIFRCSDVPVMSVMNQIEVMYLIGNPISDGKYSIDVIIIITLLLLLLLLYRCLYSRIVEIPVKLPDVKLSIVTGAVNAPENAWLSYIQGMSKTVQEKIKFDEEYGHRDITFYSPDEDKTENNKTLESNINLEDEDISVETETSVEAQWESHDLLVEVLAAACGRRPESVCLYEPHLLTLDSRKSISQETSTDD</sequence>
<keyword evidence="2" id="KW-1133">Transmembrane helix</keyword>
<keyword evidence="4" id="KW-1185">Reference proteome</keyword>
<reference evidence="3 4" key="1">
    <citation type="submission" date="2022-12" db="EMBL/GenBank/DDBJ databases">
        <title>Chromosome-level genome of Tegillarca granosa.</title>
        <authorList>
            <person name="Kim J."/>
        </authorList>
    </citation>
    <scope>NUCLEOTIDE SEQUENCE [LARGE SCALE GENOMIC DNA]</scope>
    <source>
        <strain evidence="3">Teg-2019</strain>
        <tissue evidence="3">Adductor muscle</tissue>
    </source>
</reference>
<evidence type="ECO:0000313" key="3">
    <source>
        <dbReference type="EMBL" id="KAJ8321356.1"/>
    </source>
</evidence>
<evidence type="ECO:0000313" key="4">
    <source>
        <dbReference type="Proteomes" id="UP001217089"/>
    </source>
</evidence>
<feature type="transmembrane region" description="Helical" evidence="2">
    <location>
        <begin position="777"/>
        <end position="798"/>
    </location>
</feature>
<evidence type="ECO:0000256" key="2">
    <source>
        <dbReference type="SAM" id="Phobius"/>
    </source>
</evidence>
<comment type="caution">
    <text evidence="3">The sequence shown here is derived from an EMBL/GenBank/DDBJ whole genome shotgun (WGS) entry which is preliminary data.</text>
</comment>
<keyword evidence="2" id="KW-0812">Transmembrane</keyword>
<dbReference type="Proteomes" id="UP001217089">
    <property type="component" value="Unassembled WGS sequence"/>
</dbReference>
<feature type="region of interest" description="Disordered" evidence="1">
    <location>
        <begin position="308"/>
        <end position="333"/>
    </location>
</feature>
<name>A0ABQ9FYZ8_TEGGR</name>
<proteinExistence type="predicted"/>
<evidence type="ECO:0000256" key="1">
    <source>
        <dbReference type="SAM" id="MobiDB-lite"/>
    </source>
</evidence>
<dbReference type="InterPro" id="IPR052281">
    <property type="entry name" value="GAREM"/>
</dbReference>
<feature type="compositionally biased region" description="Basic and acidic residues" evidence="1">
    <location>
        <begin position="320"/>
        <end position="333"/>
    </location>
</feature>
<keyword evidence="2" id="KW-0472">Membrane</keyword>
<dbReference type="PANTHER" id="PTHR14454:SF11">
    <property type="entry name" value="SERRANO, ISOFORM F"/>
    <property type="match status" value="1"/>
</dbReference>
<accession>A0ABQ9FYZ8</accession>
<gene>
    <name evidence="3" type="ORF">KUTeg_001097</name>
</gene>